<dbReference type="InterPro" id="IPR046347">
    <property type="entry name" value="bZIP_sf"/>
</dbReference>
<evidence type="ECO:0000256" key="6">
    <source>
        <dbReference type="SAM" id="Coils"/>
    </source>
</evidence>
<comment type="subcellular location">
    <subcellularLocation>
        <location evidence="1">Nucleus</location>
    </subcellularLocation>
</comment>
<feature type="domain" description="BZIP" evidence="8">
    <location>
        <begin position="152"/>
        <end position="215"/>
    </location>
</feature>
<sequence>MQNASSPTPYTSNNKNITNFNAVSTSALQISNEPSQMTVVAPPIPVFSGMSGATNEPGSSLSNRLAHRRAYSDGSFKFIEDDTIGPSGDPLEDDGDDLFSAFIDLEKLEQIEDDIAGCLMDQDSGSVGGSESERKRKNTTPCQRLADIWSADPKRAKRIVASRQSATRSKERIARYISQLEEQVRRLQLDTTNLCAQVAKYKRDAKHLATKNAKLNLQLQSMEQQVQLRDVLNDALNQDVEMFKLSSTSSQKTLNESFSFKVQPYSPLASPSALKPTVQYSPLASPSSTSSTLPPSPIAFPSPSNLLSPTYNPSASFSPRNTSLFPVSKKPAPLLADMPPFRNPHVGQSSGHVRLTSPATPLEQRKPTSLADAKSPPFSSVEKNSPTQ</sequence>
<keyword evidence="3" id="KW-0238">DNA-binding</keyword>
<evidence type="ECO:0000256" key="1">
    <source>
        <dbReference type="ARBA" id="ARBA00004123"/>
    </source>
</evidence>
<keyword evidence="5" id="KW-0539">Nucleus</keyword>
<dbReference type="PROSITE" id="PS50217">
    <property type="entry name" value="BZIP"/>
    <property type="match status" value="1"/>
</dbReference>
<accession>A0A834LE13</accession>
<gene>
    <name evidence="9" type="ORF">RHSIM_Rhsim09G0018100</name>
</gene>
<dbReference type="Proteomes" id="UP000626092">
    <property type="component" value="Unassembled WGS sequence"/>
</dbReference>
<dbReference type="PANTHER" id="PTHR13690:SF103">
    <property type="entry name" value="BZIP TRANSCRIPTION FACTOR 18"/>
    <property type="match status" value="1"/>
</dbReference>
<comment type="caution">
    <text evidence="9">The sequence shown here is derived from an EMBL/GenBank/DDBJ whole genome shotgun (WGS) entry which is preliminary data.</text>
</comment>
<proteinExistence type="predicted"/>
<dbReference type="GO" id="GO:0005634">
    <property type="term" value="C:nucleus"/>
    <property type="evidence" value="ECO:0007669"/>
    <property type="project" value="UniProtKB-SubCell"/>
</dbReference>
<dbReference type="SMART" id="SM00338">
    <property type="entry name" value="BRLZ"/>
    <property type="match status" value="1"/>
</dbReference>
<dbReference type="OrthoDB" id="1603006at2759"/>
<dbReference type="GO" id="GO:0003700">
    <property type="term" value="F:DNA-binding transcription factor activity"/>
    <property type="evidence" value="ECO:0007669"/>
    <property type="project" value="InterPro"/>
</dbReference>
<feature type="coiled-coil region" evidence="6">
    <location>
        <begin position="170"/>
        <end position="225"/>
    </location>
</feature>
<dbReference type="InterPro" id="IPR004827">
    <property type="entry name" value="bZIP"/>
</dbReference>
<evidence type="ECO:0000313" key="9">
    <source>
        <dbReference type="EMBL" id="KAF7132345.1"/>
    </source>
</evidence>
<keyword evidence="4" id="KW-0804">Transcription</keyword>
<evidence type="ECO:0000259" key="8">
    <source>
        <dbReference type="PROSITE" id="PS50217"/>
    </source>
</evidence>
<evidence type="ECO:0000313" key="10">
    <source>
        <dbReference type="Proteomes" id="UP000626092"/>
    </source>
</evidence>
<evidence type="ECO:0000256" key="2">
    <source>
        <dbReference type="ARBA" id="ARBA00023015"/>
    </source>
</evidence>
<protein>
    <recommendedName>
        <fullName evidence="8">BZIP domain-containing protein</fullName>
    </recommendedName>
</protein>
<dbReference type="CDD" id="cd14703">
    <property type="entry name" value="bZIP_plant_RF2"/>
    <property type="match status" value="1"/>
</dbReference>
<keyword evidence="10" id="KW-1185">Reference proteome</keyword>
<feature type="compositionally biased region" description="Polar residues" evidence="7">
    <location>
        <begin position="311"/>
        <end position="325"/>
    </location>
</feature>
<evidence type="ECO:0000256" key="5">
    <source>
        <dbReference type="ARBA" id="ARBA00023242"/>
    </source>
</evidence>
<feature type="region of interest" description="Disordered" evidence="7">
    <location>
        <begin position="311"/>
        <end position="388"/>
    </location>
</feature>
<dbReference type="AlphaFoldDB" id="A0A834LE13"/>
<dbReference type="EMBL" id="WJXA01000009">
    <property type="protein sequence ID" value="KAF7132345.1"/>
    <property type="molecule type" value="Genomic_DNA"/>
</dbReference>
<reference evidence="9" key="1">
    <citation type="submission" date="2019-11" db="EMBL/GenBank/DDBJ databases">
        <authorList>
            <person name="Liu Y."/>
            <person name="Hou J."/>
            <person name="Li T.-Q."/>
            <person name="Guan C.-H."/>
            <person name="Wu X."/>
            <person name="Wu H.-Z."/>
            <person name="Ling F."/>
            <person name="Zhang R."/>
            <person name="Shi X.-G."/>
            <person name="Ren J.-P."/>
            <person name="Chen E.-F."/>
            <person name="Sun J.-M."/>
        </authorList>
    </citation>
    <scope>NUCLEOTIDE SEQUENCE</scope>
    <source>
        <strain evidence="9">Adult_tree_wgs_1</strain>
        <tissue evidence="9">Leaves</tissue>
    </source>
</reference>
<organism evidence="9 10">
    <name type="scientific">Rhododendron simsii</name>
    <name type="common">Sims's rhododendron</name>
    <dbReference type="NCBI Taxonomy" id="118357"/>
    <lineage>
        <taxon>Eukaryota</taxon>
        <taxon>Viridiplantae</taxon>
        <taxon>Streptophyta</taxon>
        <taxon>Embryophyta</taxon>
        <taxon>Tracheophyta</taxon>
        <taxon>Spermatophyta</taxon>
        <taxon>Magnoliopsida</taxon>
        <taxon>eudicotyledons</taxon>
        <taxon>Gunneridae</taxon>
        <taxon>Pentapetalae</taxon>
        <taxon>asterids</taxon>
        <taxon>Ericales</taxon>
        <taxon>Ericaceae</taxon>
        <taxon>Ericoideae</taxon>
        <taxon>Rhodoreae</taxon>
        <taxon>Rhododendron</taxon>
    </lineage>
</organism>
<name>A0A834LE13_RHOSS</name>
<dbReference type="SUPFAM" id="SSF57959">
    <property type="entry name" value="Leucine zipper domain"/>
    <property type="match status" value="1"/>
</dbReference>
<dbReference type="PANTHER" id="PTHR13690">
    <property type="entry name" value="TRANSCRIPTION FACTOR POSF21-RELATED"/>
    <property type="match status" value="1"/>
</dbReference>
<evidence type="ECO:0000256" key="4">
    <source>
        <dbReference type="ARBA" id="ARBA00023163"/>
    </source>
</evidence>
<dbReference type="InterPro" id="IPR044759">
    <property type="entry name" value="bZIP_RF2"/>
</dbReference>
<evidence type="ECO:0000256" key="3">
    <source>
        <dbReference type="ARBA" id="ARBA00023125"/>
    </source>
</evidence>
<evidence type="ECO:0000256" key="7">
    <source>
        <dbReference type="SAM" id="MobiDB-lite"/>
    </source>
</evidence>
<keyword evidence="6" id="KW-0175">Coiled coil</keyword>
<feature type="compositionally biased region" description="Polar residues" evidence="7">
    <location>
        <begin position="377"/>
        <end position="388"/>
    </location>
</feature>
<dbReference type="GO" id="GO:0003677">
    <property type="term" value="F:DNA binding"/>
    <property type="evidence" value="ECO:0007669"/>
    <property type="project" value="UniProtKB-KW"/>
</dbReference>
<keyword evidence="2" id="KW-0805">Transcription regulation</keyword>